<feature type="compositionally biased region" description="Polar residues" evidence="1">
    <location>
        <begin position="54"/>
        <end position="75"/>
    </location>
</feature>
<name>A0A1Y1Y868_9PLEO</name>
<sequence length="379" mass="41784">MPFQFRSLFRHRRRISNNVNTTFSSAAEMASTYRLPAPAENAPLQDIETAAISTQPPTLGTNTPTAPSNEGNATPPSHDENLDIEQQGETAASYVILSGEIATPAHEDLMKAPPDEDLQSISIVNKDPVTSSFEDAASHSYHGPPSPAPIVQQAYSNIIMQKASGMDPISRFYLLLHACESLILAHGPYRASPSNIFSRAPVFFTGDCPVATSRDYACSFSAAQDAIRITQPRSPAAEDLQVFAMLWDTTKELLEIIISRAELDNESLGWGVFGLAAGYKSPEDTFVTLKSRLHTALLDLPCIYRRPSASRIQTSRSPGGRVHNLANANRQTHICSVMLLQTMQSNWERVRWYFAACVAEQWVKKLGWDGDVSWQVVFK</sequence>
<accession>A0A1Y1Y868</accession>
<evidence type="ECO:0000313" key="2">
    <source>
        <dbReference type="EMBL" id="ORX94211.1"/>
    </source>
</evidence>
<organism evidence="2 3">
    <name type="scientific">Clohesyomyces aquaticus</name>
    <dbReference type="NCBI Taxonomy" id="1231657"/>
    <lineage>
        <taxon>Eukaryota</taxon>
        <taxon>Fungi</taxon>
        <taxon>Dikarya</taxon>
        <taxon>Ascomycota</taxon>
        <taxon>Pezizomycotina</taxon>
        <taxon>Dothideomycetes</taxon>
        <taxon>Pleosporomycetidae</taxon>
        <taxon>Pleosporales</taxon>
        <taxon>Lindgomycetaceae</taxon>
        <taxon>Clohesyomyces</taxon>
    </lineage>
</organism>
<reference evidence="2 3" key="1">
    <citation type="submission" date="2016-07" db="EMBL/GenBank/DDBJ databases">
        <title>Pervasive Adenine N6-methylation of Active Genes in Fungi.</title>
        <authorList>
            <consortium name="DOE Joint Genome Institute"/>
            <person name="Mondo S.J."/>
            <person name="Dannebaum R.O."/>
            <person name="Kuo R.C."/>
            <person name="Labutti K."/>
            <person name="Haridas S."/>
            <person name="Kuo A."/>
            <person name="Salamov A."/>
            <person name="Ahrendt S.R."/>
            <person name="Lipzen A."/>
            <person name="Sullivan W."/>
            <person name="Andreopoulos W.B."/>
            <person name="Clum A."/>
            <person name="Lindquist E."/>
            <person name="Daum C."/>
            <person name="Ramamoorthy G.K."/>
            <person name="Gryganskyi A."/>
            <person name="Culley D."/>
            <person name="Magnuson J.K."/>
            <person name="James T.Y."/>
            <person name="O'Malley M.A."/>
            <person name="Stajich J.E."/>
            <person name="Spatafora J.W."/>
            <person name="Visel A."/>
            <person name="Grigoriev I.V."/>
        </authorList>
    </citation>
    <scope>NUCLEOTIDE SEQUENCE [LARGE SCALE GENOMIC DNA]</scope>
    <source>
        <strain evidence="2 3">CBS 115471</strain>
    </source>
</reference>
<dbReference type="Proteomes" id="UP000193144">
    <property type="component" value="Unassembled WGS sequence"/>
</dbReference>
<evidence type="ECO:0000313" key="3">
    <source>
        <dbReference type="Proteomes" id="UP000193144"/>
    </source>
</evidence>
<proteinExistence type="predicted"/>
<dbReference type="EMBL" id="MCFA01000315">
    <property type="protein sequence ID" value="ORX94211.1"/>
    <property type="molecule type" value="Genomic_DNA"/>
</dbReference>
<dbReference type="OrthoDB" id="3785918at2759"/>
<evidence type="ECO:0000256" key="1">
    <source>
        <dbReference type="SAM" id="MobiDB-lite"/>
    </source>
</evidence>
<gene>
    <name evidence="2" type="ORF">BCR34DRAFT_608340</name>
</gene>
<protein>
    <submittedName>
        <fullName evidence="2">Uncharacterized protein</fullName>
    </submittedName>
</protein>
<dbReference type="STRING" id="1231657.A0A1Y1Y868"/>
<keyword evidence="3" id="KW-1185">Reference proteome</keyword>
<comment type="caution">
    <text evidence="2">The sequence shown here is derived from an EMBL/GenBank/DDBJ whole genome shotgun (WGS) entry which is preliminary data.</text>
</comment>
<dbReference type="AlphaFoldDB" id="A0A1Y1Y868"/>
<feature type="region of interest" description="Disordered" evidence="1">
    <location>
        <begin position="54"/>
        <end position="81"/>
    </location>
</feature>